<dbReference type="Proteomes" id="UP000226192">
    <property type="component" value="Unassembled WGS sequence"/>
</dbReference>
<dbReference type="PANTHER" id="PTHR47751">
    <property type="entry name" value="SUPERFAMILY HYDROLASE, PUTATIVE (AFU_ORTHOLOGUE AFUA_2G16580)-RELATED"/>
    <property type="match status" value="1"/>
</dbReference>
<dbReference type="SUPFAM" id="SSF53474">
    <property type="entry name" value="alpha/beta-Hydrolases"/>
    <property type="match status" value="1"/>
</dbReference>
<dbReference type="AlphaFoldDB" id="A0A2C5XU03"/>
<dbReference type="EMBL" id="NJET01000396">
    <property type="protein sequence ID" value="PHH58570.1"/>
    <property type="molecule type" value="Genomic_DNA"/>
</dbReference>
<evidence type="ECO:0000256" key="1">
    <source>
        <dbReference type="ARBA" id="ARBA00029464"/>
    </source>
</evidence>
<organism evidence="2 3">
    <name type="scientific">Ophiocordyceps australis</name>
    <dbReference type="NCBI Taxonomy" id="1399860"/>
    <lineage>
        <taxon>Eukaryota</taxon>
        <taxon>Fungi</taxon>
        <taxon>Dikarya</taxon>
        <taxon>Ascomycota</taxon>
        <taxon>Pezizomycotina</taxon>
        <taxon>Sordariomycetes</taxon>
        <taxon>Hypocreomycetidae</taxon>
        <taxon>Hypocreales</taxon>
        <taxon>Ophiocordycipitaceae</taxon>
        <taxon>Ophiocordyceps</taxon>
    </lineage>
</organism>
<sequence>MVNYDSFNFQHLISPRPLLMIAGSEAQTLGHSKLAVQKAKEPKELFIVKGKNHFDLYDDLSESGPKLVDFFGKALA</sequence>
<evidence type="ECO:0008006" key="4">
    <source>
        <dbReference type="Google" id="ProtNLM"/>
    </source>
</evidence>
<protein>
    <recommendedName>
        <fullName evidence="4">Alpha/beta hydrolase</fullName>
    </recommendedName>
</protein>
<dbReference type="STRING" id="1399860.A0A2C5XU03"/>
<comment type="caution">
    <text evidence="2">The sequence shown here is derived from an EMBL/GenBank/DDBJ whole genome shotgun (WGS) entry which is preliminary data.</text>
</comment>
<gene>
    <name evidence="2" type="ORF">CDD81_5208</name>
</gene>
<dbReference type="InterPro" id="IPR051411">
    <property type="entry name" value="Polyketide_trans_af380"/>
</dbReference>
<dbReference type="InterPro" id="IPR029058">
    <property type="entry name" value="AB_hydrolase_fold"/>
</dbReference>
<dbReference type="Gene3D" id="3.40.50.1820">
    <property type="entry name" value="alpha/beta hydrolase"/>
    <property type="match status" value="1"/>
</dbReference>
<evidence type="ECO:0000313" key="3">
    <source>
        <dbReference type="Proteomes" id="UP000226192"/>
    </source>
</evidence>
<reference evidence="2 3" key="1">
    <citation type="submission" date="2017-06" db="EMBL/GenBank/DDBJ databases">
        <title>Ant-infecting Ophiocordyceps genomes reveal a high diversity of potential behavioral manipulation genes and a possible major role for enterotoxins.</title>
        <authorList>
            <person name="De Bekker C."/>
            <person name="Evans H.C."/>
            <person name="Brachmann A."/>
            <person name="Hughes D.P."/>
        </authorList>
    </citation>
    <scope>NUCLEOTIDE SEQUENCE [LARGE SCALE GENOMIC DNA]</scope>
    <source>
        <strain evidence="2 3">Map64</strain>
    </source>
</reference>
<accession>A0A2C5XU03</accession>
<keyword evidence="3" id="KW-1185">Reference proteome</keyword>
<proteinExistence type="inferred from homology"/>
<dbReference type="OrthoDB" id="2498029at2759"/>
<name>A0A2C5XU03_9HYPO</name>
<evidence type="ECO:0000313" key="2">
    <source>
        <dbReference type="EMBL" id="PHH58570.1"/>
    </source>
</evidence>
<dbReference type="PANTHER" id="PTHR47751:SF1">
    <property type="entry name" value="SUPERFAMILY HYDROLASE, PUTATIVE (AFU_ORTHOLOGUE AFUA_2G16580)-RELATED"/>
    <property type="match status" value="1"/>
</dbReference>
<comment type="similarity">
    <text evidence="1">Belongs to the polyketide transferase af380 family.</text>
</comment>